<keyword evidence="4" id="KW-0274">FAD</keyword>
<evidence type="ECO:0000256" key="3">
    <source>
        <dbReference type="ARBA" id="ARBA00022630"/>
    </source>
</evidence>
<feature type="domain" description="FAD dependent oxidoreductase" evidence="6">
    <location>
        <begin position="8"/>
        <end position="222"/>
    </location>
</feature>
<dbReference type="EMBL" id="JBANRG010000001">
    <property type="protein sequence ID" value="KAK7473076.1"/>
    <property type="molecule type" value="Genomic_DNA"/>
</dbReference>
<sequence>MAISSHEKIVIIGAGCFGISTAYHLSQRGFTDITVIDRSDSLPAKDASSNDFNRIVRTSYSDNFYTTFAKEAIGTWKNRQVWEDDSYHESGVLVLSSSSSPGSYVDDSYTNDRNQGSRVDILPDGEAVRRVFPPEVPVSPFHNTRGYMNYDGGWANAGQAVSYLTSKVKLMGVKVHGGKTVKRLRRRDNAATTGIECEDGTMFEASLVVVATGSWTPSVFPDLGLKEKCLATG</sequence>
<evidence type="ECO:0000259" key="6">
    <source>
        <dbReference type="Pfam" id="PF01266"/>
    </source>
</evidence>
<organism evidence="7 8">
    <name type="scientific">Marasmiellus scandens</name>
    <dbReference type="NCBI Taxonomy" id="2682957"/>
    <lineage>
        <taxon>Eukaryota</taxon>
        <taxon>Fungi</taxon>
        <taxon>Dikarya</taxon>
        <taxon>Basidiomycota</taxon>
        <taxon>Agaricomycotina</taxon>
        <taxon>Agaricomycetes</taxon>
        <taxon>Agaricomycetidae</taxon>
        <taxon>Agaricales</taxon>
        <taxon>Marasmiineae</taxon>
        <taxon>Omphalotaceae</taxon>
        <taxon>Marasmiellus</taxon>
    </lineage>
</organism>
<keyword evidence="5" id="KW-0560">Oxidoreductase</keyword>
<dbReference type="Pfam" id="PF01266">
    <property type="entry name" value="DAO"/>
    <property type="match status" value="1"/>
</dbReference>
<evidence type="ECO:0000256" key="1">
    <source>
        <dbReference type="ARBA" id="ARBA00001974"/>
    </source>
</evidence>
<keyword evidence="8" id="KW-1185">Reference proteome</keyword>
<comment type="caution">
    <text evidence="7">The sequence shown here is derived from an EMBL/GenBank/DDBJ whole genome shotgun (WGS) entry which is preliminary data.</text>
</comment>
<dbReference type="PANTHER" id="PTHR10961">
    <property type="entry name" value="PEROXISOMAL SARCOSINE OXIDASE"/>
    <property type="match status" value="1"/>
</dbReference>
<evidence type="ECO:0000256" key="4">
    <source>
        <dbReference type="ARBA" id="ARBA00022827"/>
    </source>
</evidence>
<accession>A0ABR1K897</accession>
<keyword evidence="3" id="KW-0285">Flavoprotein</keyword>
<evidence type="ECO:0000313" key="8">
    <source>
        <dbReference type="Proteomes" id="UP001498398"/>
    </source>
</evidence>
<comment type="cofactor">
    <cofactor evidence="1">
        <name>FAD</name>
        <dbReference type="ChEBI" id="CHEBI:57692"/>
    </cofactor>
</comment>
<gene>
    <name evidence="7" type="ORF">VKT23_001179</name>
</gene>
<reference evidence="7 8" key="1">
    <citation type="submission" date="2024-01" db="EMBL/GenBank/DDBJ databases">
        <title>A draft genome for the cacao thread blight pathogen Marasmiellus scandens.</title>
        <authorList>
            <person name="Baruah I.K."/>
            <person name="Leung J."/>
            <person name="Bukari Y."/>
            <person name="Amoako-Attah I."/>
            <person name="Meinhardt L.W."/>
            <person name="Bailey B.A."/>
            <person name="Cohen S.P."/>
        </authorList>
    </citation>
    <scope>NUCLEOTIDE SEQUENCE [LARGE SCALE GENOMIC DNA]</scope>
    <source>
        <strain evidence="7 8">GH-19</strain>
    </source>
</reference>
<evidence type="ECO:0000313" key="7">
    <source>
        <dbReference type="EMBL" id="KAK7473076.1"/>
    </source>
</evidence>
<dbReference type="InterPro" id="IPR006076">
    <property type="entry name" value="FAD-dep_OxRdtase"/>
</dbReference>
<proteinExistence type="inferred from homology"/>
<comment type="similarity">
    <text evidence="2">Belongs to the MSOX/MTOX family.</text>
</comment>
<dbReference type="InterPro" id="IPR036188">
    <property type="entry name" value="FAD/NAD-bd_sf"/>
</dbReference>
<dbReference type="PANTHER" id="PTHR10961:SF46">
    <property type="entry name" value="PEROXISOMAL SARCOSINE OXIDASE"/>
    <property type="match status" value="1"/>
</dbReference>
<dbReference type="InterPro" id="IPR045170">
    <property type="entry name" value="MTOX"/>
</dbReference>
<dbReference type="Proteomes" id="UP001498398">
    <property type="component" value="Unassembled WGS sequence"/>
</dbReference>
<dbReference type="Gene3D" id="3.50.50.60">
    <property type="entry name" value="FAD/NAD(P)-binding domain"/>
    <property type="match status" value="2"/>
</dbReference>
<dbReference type="SUPFAM" id="SSF51905">
    <property type="entry name" value="FAD/NAD(P)-binding domain"/>
    <property type="match status" value="1"/>
</dbReference>
<evidence type="ECO:0000256" key="5">
    <source>
        <dbReference type="ARBA" id="ARBA00023002"/>
    </source>
</evidence>
<evidence type="ECO:0000256" key="2">
    <source>
        <dbReference type="ARBA" id="ARBA00010989"/>
    </source>
</evidence>
<name>A0ABR1K897_9AGAR</name>
<protein>
    <recommendedName>
        <fullName evidence="6">FAD dependent oxidoreductase domain-containing protein</fullName>
    </recommendedName>
</protein>